<gene>
    <name evidence="8" type="ORF">EJ03DRAFT_363294</name>
</gene>
<dbReference type="EMBL" id="ML995838">
    <property type="protein sequence ID" value="KAF2769006.1"/>
    <property type="molecule type" value="Genomic_DNA"/>
</dbReference>
<evidence type="ECO:0000313" key="8">
    <source>
        <dbReference type="EMBL" id="KAF2769006.1"/>
    </source>
</evidence>
<dbReference type="InterPro" id="IPR050121">
    <property type="entry name" value="Cytochrome_P450_monoxygenase"/>
</dbReference>
<dbReference type="PRINTS" id="PR00385">
    <property type="entry name" value="P450"/>
</dbReference>
<dbReference type="SUPFAM" id="SSF48264">
    <property type="entry name" value="Cytochrome P450"/>
    <property type="match status" value="1"/>
</dbReference>
<dbReference type="PROSITE" id="PS00086">
    <property type="entry name" value="CYTOCHROME_P450"/>
    <property type="match status" value="1"/>
</dbReference>
<evidence type="ECO:0000313" key="9">
    <source>
        <dbReference type="Proteomes" id="UP000799436"/>
    </source>
</evidence>
<comment type="similarity">
    <text evidence="2 7">Belongs to the cytochrome P450 family.</text>
</comment>
<comment type="cofactor">
    <cofactor evidence="1 6">
        <name>heme</name>
        <dbReference type="ChEBI" id="CHEBI:30413"/>
    </cofactor>
</comment>
<accession>A0A6G1L837</accession>
<dbReference type="Proteomes" id="UP000799436">
    <property type="component" value="Unassembled WGS sequence"/>
</dbReference>
<dbReference type="AlphaFoldDB" id="A0A6G1L837"/>
<protein>
    <submittedName>
        <fullName evidence="8">Putative P450 monooxygenase</fullName>
    </submittedName>
</protein>
<evidence type="ECO:0000256" key="4">
    <source>
        <dbReference type="ARBA" id="ARBA00022723"/>
    </source>
</evidence>
<dbReference type="InterPro" id="IPR002401">
    <property type="entry name" value="Cyt_P450_E_grp-I"/>
</dbReference>
<reference evidence="8" key="1">
    <citation type="journal article" date="2020" name="Stud. Mycol.">
        <title>101 Dothideomycetes genomes: a test case for predicting lifestyles and emergence of pathogens.</title>
        <authorList>
            <person name="Haridas S."/>
            <person name="Albert R."/>
            <person name="Binder M."/>
            <person name="Bloem J."/>
            <person name="Labutti K."/>
            <person name="Salamov A."/>
            <person name="Andreopoulos B."/>
            <person name="Baker S."/>
            <person name="Barry K."/>
            <person name="Bills G."/>
            <person name="Bluhm B."/>
            <person name="Cannon C."/>
            <person name="Castanera R."/>
            <person name="Culley D."/>
            <person name="Daum C."/>
            <person name="Ezra D."/>
            <person name="Gonzalez J."/>
            <person name="Henrissat B."/>
            <person name="Kuo A."/>
            <person name="Liang C."/>
            <person name="Lipzen A."/>
            <person name="Lutzoni F."/>
            <person name="Magnuson J."/>
            <person name="Mondo S."/>
            <person name="Nolan M."/>
            <person name="Ohm R."/>
            <person name="Pangilinan J."/>
            <person name="Park H.-J."/>
            <person name="Ramirez L."/>
            <person name="Alfaro M."/>
            <person name="Sun H."/>
            <person name="Tritt A."/>
            <person name="Yoshinaga Y."/>
            <person name="Zwiers L.-H."/>
            <person name="Turgeon B."/>
            <person name="Goodwin S."/>
            <person name="Spatafora J."/>
            <person name="Crous P."/>
            <person name="Grigoriev I."/>
        </authorList>
    </citation>
    <scope>NUCLEOTIDE SEQUENCE</scope>
    <source>
        <strain evidence="8">CBS 116005</strain>
    </source>
</reference>
<dbReference type="PANTHER" id="PTHR24305:SF210">
    <property type="entry name" value="CYTOCHROME P450 MONOOXYGENASE ASQL-RELATED"/>
    <property type="match status" value="1"/>
</dbReference>
<evidence type="ECO:0000256" key="3">
    <source>
        <dbReference type="ARBA" id="ARBA00022617"/>
    </source>
</evidence>
<dbReference type="InterPro" id="IPR017972">
    <property type="entry name" value="Cyt_P450_CS"/>
</dbReference>
<evidence type="ECO:0000256" key="7">
    <source>
        <dbReference type="RuleBase" id="RU000461"/>
    </source>
</evidence>
<keyword evidence="5 6" id="KW-0408">Iron</keyword>
<keyword evidence="3 6" id="KW-0349">Heme</keyword>
<dbReference type="GO" id="GO:0005506">
    <property type="term" value="F:iron ion binding"/>
    <property type="evidence" value="ECO:0007669"/>
    <property type="project" value="InterPro"/>
</dbReference>
<dbReference type="GO" id="GO:0016705">
    <property type="term" value="F:oxidoreductase activity, acting on paired donors, with incorporation or reduction of molecular oxygen"/>
    <property type="evidence" value="ECO:0007669"/>
    <property type="project" value="InterPro"/>
</dbReference>
<dbReference type="CDD" id="cd11058">
    <property type="entry name" value="CYP60B-like"/>
    <property type="match status" value="1"/>
</dbReference>
<name>A0A6G1L837_9PEZI</name>
<dbReference type="Gene3D" id="1.10.630.10">
    <property type="entry name" value="Cytochrome P450"/>
    <property type="match status" value="1"/>
</dbReference>
<evidence type="ECO:0000256" key="2">
    <source>
        <dbReference type="ARBA" id="ARBA00010617"/>
    </source>
</evidence>
<feature type="binding site" description="axial binding residue" evidence="6">
    <location>
        <position position="432"/>
    </location>
    <ligand>
        <name>heme</name>
        <dbReference type="ChEBI" id="CHEBI:30413"/>
    </ligand>
    <ligandPart>
        <name>Fe</name>
        <dbReference type="ChEBI" id="CHEBI:18248"/>
    </ligandPart>
</feature>
<keyword evidence="7 8" id="KW-0503">Monooxygenase</keyword>
<sequence length="489" mass="55760">MGWIGTAVSILVAVGIFAVINVIHTFHGPLWRVPGPRWRAITTLPHLYSMWTGTEAASVVGLHEEYGPVVRLAPDLVSFIGEGKVWKQIYTTKSQGISAFPKDLLFYDKPLSNFNGPFTTEDRENMRQRKALAPAFSEIALRRYEERFKSWCLALRRRLEESVGEQAPADMVKVFNCTTFDIMSDMMLSEPLKMLEKGDYVPYVSLIFKLLRHVTQLKTRTLGWGVQALMLQIPAIRQHAEKHHHFIVEQVDKRLGRTEASDIWAFITADTTAASSLDREERYSIANEFMIAGTETSATTLSGLLYHLLCNPEWLQRLTQDLRAHFSSVEQISMAELQNNKVLDAVLKEGMRVYPPVPVGFPRFVPQGGIEIEGYYMPEGTRVAIYYLATSMDKRLWKDPKSFRPERWLGDERYKDDHLDASVPFSTGPRACIGQNLAWHEMRLILAATLISFDFELHPDSSSWSKEQKTYLVWEKPPLYVNVNKAAVG</sequence>
<evidence type="ECO:0000256" key="5">
    <source>
        <dbReference type="ARBA" id="ARBA00023004"/>
    </source>
</evidence>
<dbReference type="InterPro" id="IPR001128">
    <property type="entry name" value="Cyt_P450"/>
</dbReference>
<dbReference type="Pfam" id="PF00067">
    <property type="entry name" value="p450"/>
    <property type="match status" value="1"/>
</dbReference>
<proteinExistence type="inferred from homology"/>
<dbReference type="GO" id="GO:0020037">
    <property type="term" value="F:heme binding"/>
    <property type="evidence" value="ECO:0007669"/>
    <property type="project" value="InterPro"/>
</dbReference>
<evidence type="ECO:0000256" key="1">
    <source>
        <dbReference type="ARBA" id="ARBA00001971"/>
    </source>
</evidence>
<keyword evidence="7" id="KW-0560">Oxidoreductase</keyword>
<organism evidence="8 9">
    <name type="scientific">Teratosphaeria nubilosa</name>
    <dbReference type="NCBI Taxonomy" id="161662"/>
    <lineage>
        <taxon>Eukaryota</taxon>
        <taxon>Fungi</taxon>
        <taxon>Dikarya</taxon>
        <taxon>Ascomycota</taxon>
        <taxon>Pezizomycotina</taxon>
        <taxon>Dothideomycetes</taxon>
        <taxon>Dothideomycetidae</taxon>
        <taxon>Mycosphaerellales</taxon>
        <taxon>Teratosphaeriaceae</taxon>
        <taxon>Teratosphaeria</taxon>
    </lineage>
</organism>
<dbReference type="OrthoDB" id="1470350at2759"/>
<evidence type="ECO:0000256" key="6">
    <source>
        <dbReference type="PIRSR" id="PIRSR602401-1"/>
    </source>
</evidence>
<keyword evidence="4 6" id="KW-0479">Metal-binding</keyword>
<dbReference type="InterPro" id="IPR036396">
    <property type="entry name" value="Cyt_P450_sf"/>
</dbReference>
<dbReference type="GO" id="GO:0004497">
    <property type="term" value="F:monooxygenase activity"/>
    <property type="evidence" value="ECO:0007669"/>
    <property type="project" value="UniProtKB-KW"/>
</dbReference>
<keyword evidence="9" id="KW-1185">Reference proteome</keyword>
<dbReference type="PANTHER" id="PTHR24305">
    <property type="entry name" value="CYTOCHROME P450"/>
    <property type="match status" value="1"/>
</dbReference>
<dbReference type="PRINTS" id="PR00463">
    <property type="entry name" value="EP450I"/>
</dbReference>